<dbReference type="EMBL" id="JADCNL010000134">
    <property type="protein sequence ID" value="KAG0450128.1"/>
    <property type="molecule type" value="Genomic_DNA"/>
</dbReference>
<reference evidence="2 3" key="1">
    <citation type="journal article" date="2020" name="Nat. Food">
        <title>A phased Vanilla planifolia genome enables genetic improvement of flavour and production.</title>
        <authorList>
            <person name="Hasing T."/>
            <person name="Tang H."/>
            <person name="Brym M."/>
            <person name="Khazi F."/>
            <person name="Huang T."/>
            <person name="Chambers A.H."/>
        </authorList>
    </citation>
    <scope>NUCLEOTIDE SEQUENCE [LARGE SCALE GENOMIC DNA]</scope>
    <source>
        <tissue evidence="2">Leaf</tissue>
    </source>
</reference>
<gene>
    <name evidence="2" type="ORF">HPP92_027059</name>
</gene>
<comment type="caution">
    <text evidence="2">The sequence shown here is derived from an EMBL/GenBank/DDBJ whole genome shotgun (WGS) entry which is preliminary data.</text>
</comment>
<feature type="compositionally biased region" description="Polar residues" evidence="1">
    <location>
        <begin position="36"/>
        <end position="48"/>
    </location>
</feature>
<sequence length="62" mass="7095">MLTSSASDNTQAKSSSISSSVAGKIPSLFFYKRAEQNSTERQTPSSKQICRRRKREDQQIRW</sequence>
<name>A0A835U685_VANPL</name>
<dbReference type="OrthoDB" id="162989at2759"/>
<evidence type="ECO:0000256" key="1">
    <source>
        <dbReference type="SAM" id="MobiDB-lite"/>
    </source>
</evidence>
<evidence type="ECO:0000313" key="2">
    <source>
        <dbReference type="EMBL" id="KAG0450128.1"/>
    </source>
</evidence>
<organism evidence="2 3">
    <name type="scientific">Vanilla planifolia</name>
    <name type="common">Vanilla</name>
    <dbReference type="NCBI Taxonomy" id="51239"/>
    <lineage>
        <taxon>Eukaryota</taxon>
        <taxon>Viridiplantae</taxon>
        <taxon>Streptophyta</taxon>
        <taxon>Embryophyta</taxon>
        <taxon>Tracheophyta</taxon>
        <taxon>Spermatophyta</taxon>
        <taxon>Magnoliopsida</taxon>
        <taxon>Liliopsida</taxon>
        <taxon>Asparagales</taxon>
        <taxon>Orchidaceae</taxon>
        <taxon>Vanilloideae</taxon>
        <taxon>Vanilleae</taxon>
        <taxon>Vanilla</taxon>
    </lineage>
</organism>
<proteinExistence type="predicted"/>
<feature type="compositionally biased region" description="Polar residues" evidence="1">
    <location>
        <begin position="1"/>
        <end position="13"/>
    </location>
</feature>
<keyword evidence="3" id="KW-1185">Reference proteome</keyword>
<dbReference type="AlphaFoldDB" id="A0A835U685"/>
<accession>A0A835U685</accession>
<feature type="region of interest" description="Disordered" evidence="1">
    <location>
        <begin position="35"/>
        <end position="62"/>
    </location>
</feature>
<protein>
    <submittedName>
        <fullName evidence="2">Uncharacterized protein</fullName>
    </submittedName>
</protein>
<feature type="region of interest" description="Disordered" evidence="1">
    <location>
        <begin position="1"/>
        <end position="20"/>
    </location>
</feature>
<evidence type="ECO:0000313" key="3">
    <source>
        <dbReference type="Proteomes" id="UP000636800"/>
    </source>
</evidence>
<dbReference type="Proteomes" id="UP000636800">
    <property type="component" value="Unassembled WGS sequence"/>
</dbReference>
<feature type="non-terminal residue" evidence="2">
    <location>
        <position position="62"/>
    </location>
</feature>